<feature type="compositionally biased region" description="Basic and acidic residues" evidence="1">
    <location>
        <begin position="129"/>
        <end position="139"/>
    </location>
</feature>
<gene>
    <name evidence="2" type="ORF">MELLADRAFT_101711</name>
</gene>
<dbReference type="VEuPathDB" id="FungiDB:MELLADRAFT_101711"/>
<proteinExistence type="predicted"/>
<organism evidence="3">
    <name type="scientific">Melampsora larici-populina (strain 98AG31 / pathotype 3-4-7)</name>
    <name type="common">Poplar leaf rust fungus</name>
    <dbReference type="NCBI Taxonomy" id="747676"/>
    <lineage>
        <taxon>Eukaryota</taxon>
        <taxon>Fungi</taxon>
        <taxon>Dikarya</taxon>
        <taxon>Basidiomycota</taxon>
        <taxon>Pucciniomycotina</taxon>
        <taxon>Pucciniomycetes</taxon>
        <taxon>Pucciniales</taxon>
        <taxon>Melampsoraceae</taxon>
        <taxon>Melampsora</taxon>
    </lineage>
</organism>
<feature type="compositionally biased region" description="Polar residues" evidence="1">
    <location>
        <begin position="31"/>
        <end position="41"/>
    </location>
</feature>
<dbReference type="HOGENOM" id="CLU_1845531_0_0_1"/>
<dbReference type="InParanoid" id="F4R6Q4"/>
<accession>F4R6Q4</accession>
<sequence>MSTSSLGATPSDGRVTQGAHRVTQVYRGNRENSVPPESQEGSHLPPEAPPPAEKVPAAKKTRKEPKTKDTNLGTQTQNQPPEQVSEPENLENQGQAHSSDDQNPTQLLLQQEQERPQNLIKLKCKPKRKAQDRSLKNKQ</sequence>
<name>F4R6Q4_MELLP</name>
<feature type="compositionally biased region" description="Polar residues" evidence="1">
    <location>
        <begin position="70"/>
        <end position="82"/>
    </location>
</feature>
<dbReference type="EMBL" id="GL883091">
    <property type="protein sequence ID" value="EGG12421.1"/>
    <property type="molecule type" value="Genomic_DNA"/>
</dbReference>
<dbReference type="AlphaFoldDB" id="F4R6Q4"/>
<dbReference type="RefSeq" id="XP_007404796.1">
    <property type="nucleotide sequence ID" value="XM_007404734.1"/>
</dbReference>
<keyword evidence="3" id="KW-1185">Reference proteome</keyword>
<evidence type="ECO:0000313" key="3">
    <source>
        <dbReference type="Proteomes" id="UP000001072"/>
    </source>
</evidence>
<evidence type="ECO:0000313" key="2">
    <source>
        <dbReference type="EMBL" id="EGG12421.1"/>
    </source>
</evidence>
<protein>
    <submittedName>
        <fullName evidence="2">Uncharacterized protein</fullName>
    </submittedName>
</protein>
<reference evidence="3" key="1">
    <citation type="journal article" date="2011" name="Proc. Natl. Acad. Sci. U.S.A.">
        <title>Obligate biotrophy features unraveled by the genomic analysis of rust fungi.</title>
        <authorList>
            <person name="Duplessis S."/>
            <person name="Cuomo C.A."/>
            <person name="Lin Y.-C."/>
            <person name="Aerts A."/>
            <person name="Tisserant E."/>
            <person name="Veneault-Fourrey C."/>
            <person name="Joly D.L."/>
            <person name="Hacquard S."/>
            <person name="Amselem J."/>
            <person name="Cantarel B.L."/>
            <person name="Chiu R."/>
            <person name="Coutinho P.M."/>
            <person name="Feau N."/>
            <person name="Field M."/>
            <person name="Frey P."/>
            <person name="Gelhaye E."/>
            <person name="Goldberg J."/>
            <person name="Grabherr M.G."/>
            <person name="Kodira C.D."/>
            <person name="Kohler A."/>
            <person name="Kuees U."/>
            <person name="Lindquist E.A."/>
            <person name="Lucas S.M."/>
            <person name="Mago R."/>
            <person name="Mauceli E."/>
            <person name="Morin E."/>
            <person name="Murat C."/>
            <person name="Pangilinan J.L."/>
            <person name="Park R."/>
            <person name="Pearson M."/>
            <person name="Quesneville H."/>
            <person name="Rouhier N."/>
            <person name="Sakthikumar S."/>
            <person name="Salamov A.A."/>
            <person name="Schmutz J."/>
            <person name="Selles B."/>
            <person name="Shapiro H."/>
            <person name="Tanguay P."/>
            <person name="Tuskan G.A."/>
            <person name="Henrissat B."/>
            <person name="Van de Peer Y."/>
            <person name="Rouze P."/>
            <person name="Ellis J.G."/>
            <person name="Dodds P.N."/>
            <person name="Schein J.E."/>
            <person name="Zhong S."/>
            <person name="Hamelin R.C."/>
            <person name="Grigoriev I.V."/>
            <person name="Szabo L.J."/>
            <person name="Martin F."/>
        </authorList>
    </citation>
    <scope>NUCLEOTIDE SEQUENCE [LARGE SCALE GENOMIC DNA]</scope>
    <source>
        <strain evidence="3">98AG31 / pathotype 3-4-7</strain>
    </source>
</reference>
<feature type="compositionally biased region" description="Low complexity" evidence="1">
    <location>
        <begin position="102"/>
        <end position="119"/>
    </location>
</feature>
<evidence type="ECO:0000256" key="1">
    <source>
        <dbReference type="SAM" id="MobiDB-lite"/>
    </source>
</evidence>
<dbReference type="KEGG" id="mlr:MELLADRAFT_101711"/>
<dbReference type="GeneID" id="18921456"/>
<dbReference type="Proteomes" id="UP000001072">
    <property type="component" value="Unassembled WGS sequence"/>
</dbReference>
<feature type="region of interest" description="Disordered" evidence="1">
    <location>
        <begin position="1"/>
        <end position="139"/>
    </location>
</feature>